<dbReference type="Proteomes" id="UP000059188">
    <property type="component" value="Unassembled WGS sequence"/>
</dbReference>
<dbReference type="EMBL" id="LN679136">
    <property type="protein sequence ID" value="CEL59018.1"/>
    <property type="molecule type" value="Genomic_DNA"/>
</dbReference>
<feature type="compositionally biased region" description="Polar residues" evidence="1">
    <location>
        <begin position="211"/>
        <end position="222"/>
    </location>
</feature>
<name>A0A0B7FS18_THACB</name>
<protein>
    <submittedName>
        <fullName evidence="3">Uncharacterized protein</fullName>
    </submittedName>
</protein>
<feature type="signal peptide" evidence="2">
    <location>
        <begin position="1"/>
        <end position="21"/>
    </location>
</feature>
<keyword evidence="4" id="KW-1185">Reference proteome</keyword>
<evidence type="ECO:0000313" key="3">
    <source>
        <dbReference type="EMBL" id="CEL59018.1"/>
    </source>
</evidence>
<feature type="compositionally biased region" description="Basic and acidic residues" evidence="1">
    <location>
        <begin position="80"/>
        <end position="112"/>
    </location>
</feature>
<accession>A0A0B7FS18</accession>
<sequence>MSSVAIVGACLVSCFVSVANPLFYTSTCGRNGCPLLRKATERSRSRIEARRRREDDSPRRTRKPRFWRCGEEWEDEDEQMQERQSGDTHESQNGEMWKDQNGDTTPRRDLNEPYRGTSPMGTKEGVSLGVDVSHLAPPVSPANAEVIDRANEGSDDFGGDKRKEKERDRDKERGRETIEKDSQERQMGEEITQWPDKVYVPGGVPKAPPSVLSSGGTGTLINPSRPVLDEAISWDRLDARRESKKRKWWYMP</sequence>
<proteinExistence type="predicted"/>
<dbReference type="OrthoDB" id="3253657at2759"/>
<evidence type="ECO:0000256" key="2">
    <source>
        <dbReference type="SAM" id="SignalP"/>
    </source>
</evidence>
<gene>
    <name evidence="3" type="ORF">RSOLAG1IB_09016</name>
</gene>
<evidence type="ECO:0000256" key="1">
    <source>
        <dbReference type="SAM" id="MobiDB-lite"/>
    </source>
</evidence>
<evidence type="ECO:0000313" key="4">
    <source>
        <dbReference type="Proteomes" id="UP000059188"/>
    </source>
</evidence>
<feature type="compositionally biased region" description="Basic and acidic residues" evidence="1">
    <location>
        <begin position="40"/>
        <end position="59"/>
    </location>
</feature>
<keyword evidence="2" id="KW-0732">Signal</keyword>
<feature type="chain" id="PRO_5002130820" evidence="2">
    <location>
        <begin position="22"/>
        <end position="252"/>
    </location>
</feature>
<dbReference type="AlphaFoldDB" id="A0A0B7FS18"/>
<feature type="region of interest" description="Disordered" evidence="1">
    <location>
        <begin position="40"/>
        <end position="222"/>
    </location>
</feature>
<feature type="compositionally biased region" description="Basic and acidic residues" evidence="1">
    <location>
        <begin position="146"/>
        <end position="188"/>
    </location>
</feature>
<organism evidence="3 4">
    <name type="scientific">Thanatephorus cucumeris (strain AG1-IB / isolate 7/3/14)</name>
    <name type="common">Lettuce bottom rot fungus</name>
    <name type="synonym">Rhizoctonia solani</name>
    <dbReference type="NCBI Taxonomy" id="1108050"/>
    <lineage>
        <taxon>Eukaryota</taxon>
        <taxon>Fungi</taxon>
        <taxon>Dikarya</taxon>
        <taxon>Basidiomycota</taxon>
        <taxon>Agaricomycotina</taxon>
        <taxon>Agaricomycetes</taxon>
        <taxon>Cantharellales</taxon>
        <taxon>Ceratobasidiaceae</taxon>
        <taxon>Rhizoctonia</taxon>
        <taxon>Rhizoctonia solani AG-1</taxon>
    </lineage>
</organism>
<reference evidence="3 4" key="1">
    <citation type="submission" date="2014-11" db="EMBL/GenBank/DDBJ databases">
        <authorList>
            <person name="Wibberg Daniel"/>
        </authorList>
    </citation>
    <scope>NUCLEOTIDE SEQUENCE [LARGE SCALE GENOMIC DNA]</scope>
    <source>
        <strain evidence="3">Rhizoctonia solani AG1-IB 7/3/14</strain>
    </source>
</reference>